<accession>A0A1H7SMA1</accession>
<gene>
    <name evidence="3" type="ORF">SAMN05660976_03268</name>
</gene>
<feature type="domain" description="Rhodanese" evidence="2">
    <location>
        <begin position="367"/>
        <end position="450"/>
    </location>
</feature>
<dbReference type="GO" id="GO:0070813">
    <property type="term" value="P:hydrogen sulfide metabolic process"/>
    <property type="evidence" value="ECO:0007669"/>
    <property type="project" value="TreeGrafter"/>
</dbReference>
<dbReference type="CDD" id="cd00158">
    <property type="entry name" value="RHOD"/>
    <property type="match status" value="2"/>
</dbReference>
<dbReference type="InterPro" id="IPR044528">
    <property type="entry name" value="POD-like_MBL-fold"/>
</dbReference>
<name>A0A1H7SMA1_9ACTN</name>
<dbReference type="GO" id="GO:0046872">
    <property type="term" value="F:metal ion binding"/>
    <property type="evidence" value="ECO:0007669"/>
    <property type="project" value="UniProtKB-KW"/>
</dbReference>
<dbReference type="SUPFAM" id="SSF52821">
    <property type="entry name" value="Rhodanese/Cell cycle control phosphatase"/>
    <property type="match status" value="2"/>
</dbReference>
<keyword evidence="4" id="KW-1185">Reference proteome</keyword>
<dbReference type="Gene3D" id="3.60.15.10">
    <property type="entry name" value="Ribonuclease Z/Hydroxyacylglutathione hydrolase-like"/>
    <property type="match status" value="1"/>
</dbReference>
<sequence>MEITSFRTPGLGDQTYLLTHEGKGVLVDPQRDIDRFLRAAADRDVELRFVLETHLHNDYVSGGEQAALRTGAELVLPAAAAPAYRHTPAFHLEEIGGEDGLVIRPIHTPGHTPEHTSYLVLIDGEPTAVFSGGSLLVASAGRPDLLGTARARTLARLQHGSLRRLAALPPQVELLPTHGEGSFCTASGAGRYTSTIGDEISTNPLLAIDDADRLADELLAAPMPIPAFYAYMGPANTLGVPPMPAIEVPELAVADVPGDAHVVDIRPRKAQAEGFLPGSVGIEEGTDFGSWAGWLLPYGSPLVLVAEPGQDVAEAVTQLAQIGIDSVRGVVRDLGSDLGSDVGSDVGTAATGRFELVDLAAFVALTERPDAQVLDVRMPNERAAARLEGAVERFLPDLVAEGVPAELDRDRPVLVACGSGRRASIAATLLAREGYRAVVLDRAGVPDVVAAKAARHAA</sequence>
<dbReference type="InterPro" id="IPR036866">
    <property type="entry name" value="RibonucZ/Hydroxyglut_hydro"/>
</dbReference>
<feature type="domain" description="Rhodanese" evidence="2">
    <location>
        <begin position="256"/>
        <end position="340"/>
    </location>
</feature>
<dbReference type="Gene3D" id="3.40.250.10">
    <property type="entry name" value="Rhodanese-like domain"/>
    <property type="match status" value="2"/>
</dbReference>
<dbReference type="Pfam" id="PF00581">
    <property type="entry name" value="Rhodanese"/>
    <property type="match status" value="1"/>
</dbReference>
<organism evidence="3 4">
    <name type="scientific">Nonomuraea pusilla</name>
    <dbReference type="NCBI Taxonomy" id="46177"/>
    <lineage>
        <taxon>Bacteria</taxon>
        <taxon>Bacillati</taxon>
        <taxon>Actinomycetota</taxon>
        <taxon>Actinomycetes</taxon>
        <taxon>Streptosporangiales</taxon>
        <taxon>Streptosporangiaceae</taxon>
        <taxon>Nonomuraea</taxon>
    </lineage>
</organism>
<evidence type="ECO:0000259" key="2">
    <source>
        <dbReference type="PROSITE" id="PS50206"/>
    </source>
</evidence>
<proteinExistence type="predicted"/>
<dbReference type="InterPro" id="IPR036873">
    <property type="entry name" value="Rhodanese-like_dom_sf"/>
</dbReference>
<dbReference type="PANTHER" id="PTHR43084:SF1">
    <property type="entry name" value="PERSULFIDE DIOXYGENASE ETHE1, MITOCHONDRIAL"/>
    <property type="match status" value="1"/>
</dbReference>
<evidence type="ECO:0000313" key="3">
    <source>
        <dbReference type="EMBL" id="SEL73761.1"/>
    </source>
</evidence>
<dbReference type="CDD" id="cd07724">
    <property type="entry name" value="POD-like_MBL-fold"/>
    <property type="match status" value="1"/>
</dbReference>
<dbReference type="PANTHER" id="PTHR43084">
    <property type="entry name" value="PERSULFIDE DIOXYGENASE ETHE1"/>
    <property type="match status" value="1"/>
</dbReference>
<protein>
    <submittedName>
        <fullName evidence="3">Glyoxylase, beta-lactamase superfamily II</fullName>
    </submittedName>
</protein>
<dbReference type="EMBL" id="FOBF01000006">
    <property type="protein sequence ID" value="SEL73761.1"/>
    <property type="molecule type" value="Genomic_DNA"/>
</dbReference>
<dbReference type="OrthoDB" id="3196337at2"/>
<evidence type="ECO:0000313" key="4">
    <source>
        <dbReference type="Proteomes" id="UP000198953"/>
    </source>
</evidence>
<evidence type="ECO:0000256" key="1">
    <source>
        <dbReference type="ARBA" id="ARBA00022723"/>
    </source>
</evidence>
<dbReference type="InterPro" id="IPR001279">
    <property type="entry name" value="Metallo-B-lactamas"/>
</dbReference>
<keyword evidence="1" id="KW-0479">Metal-binding</keyword>
<dbReference type="PROSITE" id="PS50206">
    <property type="entry name" value="RHODANESE_3"/>
    <property type="match status" value="2"/>
</dbReference>
<dbReference type="Pfam" id="PF00753">
    <property type="entry name" value="Lactamase_B"/>
    <property type="match status" value="1"/>
</dbReference>
<dbReference type="GO" id="GO:0006749">
    <property type="term" value="P:glutathione metabolic process"/>
    <property type="evidence" value="ECO:0007669"/>
    <property type="project" value="InterPro"/>
</dbReference>
<dbReference type="InterPro" id="IPR051682">
    <property type="entry name" value="Mito_Persulfide_Diox"/>
</dbReference>
<dbReference type="STRING" id="46177.SAMN05660976_03268"/>
<reference evidence="3 4" key="1">
    <citation type="submission" date="2016-10" db="EMBL/GenBank/DDBJ databases">
        <authorList>
            <person name="de Groot N.N."/>
        </authorList>
    </citation>
    <scope>NUCLEOTIDE SEQUENCE [LARGE SCALE GENOMIC DNA]</scope>
    <source>
        <strain evidence="3 4">DSM 43357</strain>
    </source>
</reference>
<dbReference type="RefSeq" id="WP_091101166.1">
    <property type="nucleotide sequence ID" value="NZ_FOBF01000006.1"/>
</dbReference>
<dbReference type="Proteomes" id="UP000198953">
    <property type="component" value="Unassembled WGS sequence"/>
</dbReference>
<dbReference type="InterPro" id="IPR001763">
    <property type="entry name" value="Rhodanese-like_dom"/>
</dbReference>
<dbReference type="AlphaFoldDB" id="A0A1H7SMA1"/>
<dbReference type="SMART" id="SM00849">
    <property type="entry name" value="Lactamase_B"/>
    <property type="match status" value="1"/>
</dbReference>
<dbReference type="GO" id="GO:0050313">
    <property type="term" value="F:sulfur dioxygenase activity"/>
    <property type="evidence" value="ECO:0007669"/>
    <property type="project" value="InterPro"/>
</dbReference>
<dbReference type="SUPFAM" id="SSF56281">
    <property type="entry name" value="Metallo-hydrolase/oxidoreductase"/>
    <property type="match status" value="1"/>
</dbReference>
<dbReference type="SMART" id="SM00450">
    <property type="entry name" value="RHOD"/>
    <property type="match status" value="1"/>
</dbReference>